<comment type="caution">
    <text evidence="2">The sequence shown here is derived from an EMBL/GenBank/DDBJ whole genome shotgun (WGS) entry which is preliminary data.</text>
</comment>
<dbReference type="AlphaFoldDB" id="A0A9X3RZ27"/>
<evidence type="ECO:0000256" key="1">
    <source>
        <dbReference type="SAM" id="Phobius"/>
    </source>
</evidence>
<gene>
    <name evidence="2" type="ORF">OM076_09195</name>
</gene>
<keyword evidence="1" id="KW-1133">Transmembrane helix</keyword>
<feature type="transmembrane region" description="Helical" evidence="1">
    <location>
        <begin position="6"/>
        <end position="24"/>
    </location>
</feature>
<evidence type="ECO:0000313" key="2">
    <source>
        <dbReference type="EMBL" id="MDA0160440.1"/>
    </source>
</evidence>
<organism evidence="2 3">
    <name type="scientific">Solirubrobacter ginsenosidimutans</name>
    <dbReference type="NCBI Taxonomy" id="490573"/>
    <lineage>
        <taxon>Bacteria</taxon>
        <taxon>Bacillati</taxon>
        <taxon>Actinomycetota</taxon>
        <taxon>Thermoleophilia</taxon>
        <taxon>Solirubrobacterales</taxon>
        <taxon>Solirubrobacteraceae</taxon>
        <taxon>Solirubrobacter</taxon>
    </lineage>
</organism>
<protein>
    <submittedName>
        <fullName evidence="2">Uncharacterized protein</fullName>
    </submittedName>
</protein>
<reference evidence="2" key="1">
    <citation type="submission" date="2022-10" db="EMBL/GenBank/DDBJ databases">
        <title>The WGS of Solirubrobacter ginsenosidimutans DSM 21036.</title>
        <authorList>
            <person name="Jiang Z."/>
        </authorList>
    </citation>
    <scope>NUCLEOTIDE SEQUENCE</scope>
    <source>
        <strain evidence="2">DSM 21036</strain>
    </source>
</reference>
<name>A0A9X3RZ27_9ACTN</name>
<accession>A0A9X3RZ27</accession>
<dbReference type="Proteomes" id="UP001149140">
    <property type="component" value="Unassembled WGS sequence"/>
</dbReference>
<evidence type="ECO:0000313" key="3">
    <source>
        <dbReference type="Proteomes" id="UP001149140"/>
    </source>
</evidence>
<keyword evidence="1" id="KW-0812">Transmembrane</keyword>
<keyword evidence="1" id="KW-0472">Membrane</keyword>
<keyword evidence="3" id="KW-1185">Reference proteome</keyword>
<sequence>MTLPILLYALMVCSLLAVIGLLVFDGAQRRLKRSRPVPVRPCVSERTRITWLGSASSLRRR</sequence>
<dbReference type="EMBL" id="JAPDOD010000005">
    <property type="protein sequence ID" value="MDA0160440.1"/>
    <property type="molecule type" value="Genomic_DNA"/>
</dbReference>
<proteinExistence type="predicted"/>
<dbReference type="RefSeq" id="WP_270039274.1">
    <property type="nucleotide sequence ID" value="NZ_JAPDOD010000005.1"/>
</dbReference>